<gene>
    <name evidence="12" type="ORF">BSZ05_11300</name>
</gene>
<evidence type="ECO:0000256" key="2">
    <source>
        <dbReference type="ARBA" id="ARBA00022448"/>
    </source>
</evidence>
<dbReference type="NCBIfam" id="TIGR00786">
    <property type="entry name" value="dctM"/>
    <property type="match status" value="1"/>
</dbReference>
<sequence>MINTNTMESGYHSCFFDKFDKVVNKILKPTLIITLGIMSILIVYQVFCRYILNSPSNVSSELLTYMLIWLGLLGASACFLQSKHLNLPIVLDKVSEDKQDTLLIVTIIASLLFGGIVTYSGYVGLSNQAFTPILKMNLGLLQSVVMVLGSVICLSCVVKLSKLFSKNRNNLSKFIILSVFIGLIILGYAEIKSNEISMDYIEENTEILSFFVLFISFFFFLLIGMPIAVGLGIAGLMTLSLQMNLSELVSTTGETLFASLNNFGFLALPFFILAGNIMNQGGIARRLINFAMLIGRRIPGSLWQTNIVANMLFGSLSGSAIAASTAIGGIITPMAKEKKYDMPFSTAVNAASSISGMLIPPTGVFIVYSLITGGGASIAALFLAGYIPGVIIGLSVMVVAYVYAKKNNYPVSKASIDFKSFLNVLWGALPSLMLIFIVIGGIIGGVFTAIEASGIAVAYSLLLSVLYKTITLESLTKILYDSAISSAVILFLIACSSVMSWSMTFAFIPDTVAEMLISFSDNKYVILALINITLLIVGVFMDMSPALLIFTPILYPIVTGLGVDPVHFGVIMVYNLSMGVVTPPVGTVLFVSCGITGEKITSVIKPLLPIFLVQIIGLMLITYFPVLSLALPRIFGLN</sequence>
<proteinExistence type="predicted"/>
<evidence type="ECO:0000256" key="7">
    <source>
        <dbReference type="ARBA" id="ARBA00023136"/>
    </source>
</evidence>
<evidence type="ECO:0000256" key="4">
    <source>
        <dbReference type="ARBA" id="ARBA00022519"/>
    </source>
</evidence>
<feature type="transmembrane region" description="Helical" evidence="9">
    <location>
        <begin position="311"/>
        <end position="335"/>
    </location>
</feature>
<dbReference type="InterPro" id="IPR004681">
    <property type="entry name" value="TRAP_DctM"/>
</dbReference>
<evidence type="ECO:0000313" key="13">
    <source>
        <dbReference type="Proteomes" id="UP000197092"/>
    </source>
</evidence>
<dbReference type="Proteomes" id="UP000197092">
    <property type="component" value="Chromosome 1"/>
</dbReference>
<dbReference type="Pfam" id="PF04290">
    <property type="entry name" value="DctQ"/>
    <property type="match status" value="1"/>
</dbReference>
<feature type="transmembrane region" description="Helical" evidence="9">
    <location>
        <begin position="64"/>
        <end position="82"/>
    </location>
</feature>
<keyword evidence="7 9" id="KW-0472">Membrane</keyword>
<feature type="domain" description="TRAP C4-dicarboxylate transport system permease DctM subunit" evidence="11">
    <location>
        <begin position="214"/>
        <end position="626"/>
    </location>
</feature>
<feature type="transmembrane region" description="Helical" evidence="9">
    <location>
        <begin position="210"/>
        <end position="236"/>
    </location>
</feature>
<feature type="transmembrane region" description="Helical" evidence="9">
    <location>
        <begin position="31"/>
        <end position="52"/>
    </location>
</feature>
<evidence type="ECO:0000256" key="9">
    <source>
        <dbReference type="SAM" id="Phobius"/>
    </source>
</evidence>
<dbReference type="EMBL" id="CP018308">
    <property type="protein sequence ID" value="ASI90305.1"/>
    <property type="molecule type" value="Genomic_DNA"/>
</dbReference>
<evidence type="ECO:0000256" key="5">
    <source>
        <dbReference type="ARBA" id="ARBA00022692"/>
    </source>
</evidence>
<dbReference type="AlphaFoldDB" id="A0AAN1FGU5"/>
<evidence type="ECO:0000313" key="12">
    <source>
        <dbReference type="EMBL" id="ASI90305.1"/>
    </source>
</evidence>
<organism evidence="12 13">
    <name type="scientific">Vibrio mediterranei</name>
    <dbReference type="NCBI Taxonomy" id="689"/>
    <lineage>
        <taxon>Bacteria</taxon>
        <taxon>Pseudomonadati</taxon>
        <taxon>Pseudomonadota</taxon>
        <taxon>Gammaproteobacteria</taxon>
        <taxon>Vibrionales</taxon>
        <taxon>Vibrionaceae</taxon>
        <taxon>Vibrio</taxon>
    </lineage>
</organism>
<feature type="transmembrane region" description="Helical" evidence="9">
    <location>
        <begin position="172"/>
        <end position="189"/>
    </location>
</feature>
<feature type="transmembrane region" description="Helical" evidence="9">
    <location>
        <begin position="607"/>
        <end position="631"/>
    </location>
</feature>
<feature type="transmembrane region" description="Helical" evidence="9">
    <location>
        <begin position="256"/>
        <end position="275"/>
    </location>
</feature>
<protein>
    <submittedName>
        <fullName evidence="12">C4-dicarboxylate ABC transporter</fullName>
    </submittedName>
</protein>
<dbReference type="InterPro" id="IPR010656">
    <property type="entry name" value="DctM"/>
</dbReference>
<keyword evidence="2 8" id="KW-0813">Transport</keyword>
<feature type="domain" description="Tripartite ATP-independent periplasmic transporters DctQ component" evidence="10">
    <location>
        <begin position="38"/>
        <end position="164"/>
    </location>
</feature>
<feature type="transmembrane region" description="Helical" evidence="9">
    <location>
        <begin position="479"/>
        <end position="504"/>
    </location>
</feature>
<keyword evidence="3" id="KW-1003">Cell membrane</keyword>
<evidence type="ECO:0000256" key="6">
    <source>
        <dbReference type="ARBA" id="ARBA00022989"/>
    </source>
</evidence>
<feature type="transmembrane region" description="Helical" evidence="9">
    <location>
        <begin position="102"/>
        <end position="125"/>
    </location>
</feature>
<name>A0AAN1FGU5_9VIBR</name>
<evidence type="ECO:0000259" key="11">
    <source>
        <dbReference type="Pfam" id="PF06808"/>
    </source>
</evidence>
<dbReference type="PANTHER" id="PTHR33362:SF2">
    <property type="entry name" value="TRAP TRANSPORTER LARGE PERMEASE PROTEIN"/>
    <property type="match status" value="1"/>
</dbReference>
<evidence type="ECO:0000256" key="1">
    <source>
        <dbReference type="ARBA" id="ARBA00004429"/>
    </source>
</evidence>
<feature type="transmembrane region" description="Helical" evidence="9">
    <location>
        <begin position="424"/>
        <end position="443"/>
    </location>
</feature>
<dbReference type="GO" id="GO:0022857">
    <property type="term" value="F:transmembrane transporter activity"/>
    <property type="evidence" value="ECO:0007669"/>
    <property type="project" value="UniProtKB-UniRule"/>
</dbReference>
<dbReference type="Pfam" id="PF06808">
    <property type="entry name" value="DctM"/>
    <property type="match status" value="1"/>
</dbReference>
<dbReference type="GO" id="GO:0005886">
    <property type="term" value="C:plasma membrane"/>
    <property type="evidence" value="ECO:0007669"/>
    <property type="project" value="UniProtKB-SubCell"/>
</dbReference>
<feature type="transmembrane region" description="Helical" evidence="9">
    <location>
        <begin position="449"/>
        <end position="467"/>
    </location>
</feature>
<dbReference type="RefSeq" id="WP_088876895.1">
    <property type="nucleotide sequence ID" value="NZ_CP018308.1"/>
</dbReference>
<dbReference type="PANTHER" id="PTHR33362">
    <property type="entry name" value="SIALIC ACID TRAP TRANSPORTER PERMEASE PROTEIN SIAT-RELATED"/>
    <property type="match status" value="1"/>
</dbReference>
<keyword evidence="6 9" id="KW-1133">Transmembrane helix</keyword>
<accession>A0AAN1FGU5</accession>
<dbReference type="KEGG" id="vsh:BSZ05_11300"/>
<evidence type="ECO:0000256" key="8">
    <source>
        <dbReference type="RuleBase" id="RU369079"/>
    </source>
</evidence>
<evidence type="ECO:0000259" key="10">
    <source>
        <dbReference type="Pfam" id="PF04290"/>
    </source>
</evidence>
<dbReference type="InterPro" id="IPR055348">
    <property type="entry name" value="DctQ"/>
</dbReference>
<reference evidence="13" key="1">
    <citation type="submission" date="2016-12" db="EMBL/GenBank/DDBJ databases">
        <title>Comparative genomic analysis reveals the diversity, evolution, and environmental adaptation strategies of the genus Vibrio.</title>
        <authorList>
            <person name="Lin H."/>
            <person name="Wang X."/>
            <person name="Zhang X.-H."/>
        </authorList>
    </citation>
    <scope>NUCLEOTIDE SEQUENCE [LARGE SCALE GENOMIC DNA]</scope>
    <source>
        <strain evidence="13">QT6D1</strain>
    </source>
</reference>
<feature type="transmembrane region" description="Helical" evidence="9">
    <location>
        <begin position="377"/>
        <end position="403"/>
    </location>
</feature>
<feature type="transmembrane region" description="Helical" evidence="9">
    <location>
        <begin position="347"/>
        <end position="371"/>
    </location>
</feature>
<feature type="transmembrane region" description="Helical" evidence="9">
    <location>
        <begin position="524"/>
        <end position="541"/>
    </location>
</feature>
<comment type="function">
    <text evidence="8">Part of the tripartite ATP-independent periplasmic (TRAP) transport system.</text>
</comment>
<feature type="transmembrane region" description="Helical" evidence="9">
    <location>
        <begin position="137"/>
        <end position="160"/>
    </location>
</feature>
<evidence type="ECO:0000256" key="3">
    <source>
        <dbReference type="ARBA" id="ARBA00022475"/>
    </source>
</evidence>
<comment type="subcellular location">
    <subcellularLocation>
        <location evidence="1 8">Cell inner membrane</location>
        <topology evidence="1 8">Multi-pass membrane protein</topology>
    </subcellularLocation>
</comment>
<keyword evidence="5 9" id="KW-0812">Transmembrane</keyword>
<keyword evidence="4 8" id="KW-0997">Cell inner membrane</keyword>